<dbReference type="GO" id="GO:0009615">
    <property type="term" value="P:response to virus"/>
    <property type="evidence" value="ECO:0007669"/>
    <property type="project" value="UniProtKB-ARBA"/>
</dbReference>
<dbReference type="Pfam" id="PF01652">
    <property type="entry name" value="IF4E"/>
    <property type="match status" value="1"/>
</dbReference>
<organism evidence="14 15">
    <name type="scientific">Actinidia rufa</name>
    <dbReference type="NCBI Taxonomy" id="165716"/>
    <lineage>
        <taxon>Eukaryota</taxon>
        <taxon>Viridiplantae</taxon>
        <taxon>Streptophyta</taxon>
        <taxon>Embryophyta</taxon>
        <taxon>Tracheophyta</taxon>
        <taxon>Spermatophyta</taxon>
        <taxon>Magnoliopsida</taxon>
        <taxon>eudicotyledons</taxon>
        <taxon>Gunneridae</taxon>
        <taxon>Pentapetalae</taxon>
        <taxon>asterids</taxon>
        <taxon>Ericales</taxon>
        <taxon>Actinidiaceae</taxon>
        <taxon>Actinidia</taxon>
    </lineage>
</organism>
<dbReference type="GO" id="GO:0006417">
    <property type="term" value="P:regulation of translation"/>
    <property type="evidence" value="ECO:0007669"/>
    <property type="project" value="UniProtKB-KW"/>
</dbReference>
<comment type="similarity">
    <text evidence="2 12">Belongs to the eukaryotic initiation factor 4E family.</text>
</comment>
<dbReference type="GO" id="GO:0003743">
    <property type="term" value="F:translation initiation factor activity"/>
    <property type="evidence" value="ECO:0007669"/>
    <property type="project" value="UniProtKB-KW"/>
</dbReference>
<dbReference type="Gene3D" id="3.30.760.10">
    <property type="entry name" value="RNA Cap, Translation Initiation Factor Eif4e"/>
    <property type="match status" value="1"/>
</dbReference>
<dbReference type="GO" id="GO:0000340">
    <property type="term" value="F:RNA 7-methylguanosine cap binding"/>
    <property type="evidence" value="ECO:0007669"/>
    <property type="project" value="TreeGrafter"/>
</dbReference>
<gene>
    <name evidence="14" type="ORF">Acr_19g0000970</name>
</gene>
<evidence type="ECO:0000256" key="11">
    <source>
        <dbReference type="ARBA" id="ARBA00041713"/>
    </source>
</evidence>
<feature type="compositionally biased region" description="Acidic residues" evidence="13">
    <location>
        <begin position="23"/>
        <end position="35"/>
    </location>
</feature>
<dbReference type="GO" id="GO:0016281">
    <property type="term" value="C:eukaryotic translation initiation factor 4F complex"/>
    <property type="evidence" value="ECO:0007669"/>
    <property type="project" value="TreeGrafter"/>
</dbReference>
<comment type="subcellular location">
    <subcellularLocation>
        <location evidence="1">Nucleus</location>
    </subcellularLocation>
</comment>
<reference evidence="14 15" key="1">
    <citation type="submission" date="2019-07" db="EMBL/GenBank/DDBJ databases">
        <title>De Novo Assembly of kiwifruit Actinidia rufa.</title>
        <authorList>
            <person name="Sugita-Konishi S."/>
            <person name="Sato K."/>
            <person name="Mori E."/>
            <person name="Abe Y."/>
            <person name="Kisaki G."/>
            <person name="Hamano K."/>
            <person name="Suezawa K."/>
            <person name="Otani M."/>
            <person name="Fukuda T."/>
            <person name="Manabe T."/>
            <person name="Gomi K."/>
            <person name="Tabuchi M."/>
            <person name="Akimitsu K."/>
            <person name="Kataoka I."/>
        </authorList>
    </citation>
    <scope>NUCLEOTIDE SEQUENCE [LARGE SCALE GENOMIC DNA]</scope>
    <source>
        <strain evidence="15">cv. Fuchu</strain>
    </source>
</reference>
<name>A0A7J0G8N5_9ERIC</name>
<proteinExistence type="inferred from homology"/>
<dbReference type="SUPFAM" id="SSF55418">
    <property type="entry name" value="eIF4e-like"/>
    <property type="match status" value="1"/>
</dbReference>
<dbReference type="PANTHER" id="PTHR11960">
    <property type="entry name" value="EUKARYOTIC TRANSLATION INITIATION FACTOR 4E RELATED"/>
    <property type="match status" value="1"/>
</dbReference>
<keyword evidence="5 12" id="KW-0694">RNA-binding</keyword>
<evidence type="ECO:0000256" key="9">
    <source>
        <dbReference type="ARBA" id="ARBA00030245"/>
    </source>
</evidence>
<dbReference type="Proteomes" id="UP000585474">
    <property type="component" value="Unassembled WGS sequence"/>
</dbReference>
<evidence type="ECO:0000256" key="8">
    <source>
        <dbReference type="ARBA" id="ARBA00025991"/>
    </source>
</evidence>
<evidence type="ECO:0000256" key="12">
    <source>
        <dbReference type="RuleBase" id="RU004374"/>
    </source>
</evidence>
<evidence type="ECO:0000256" key="4">
    <source>
        <dbReference type="ARBA" id="ARBA00022845"/>
    </source>
</evidence>
<sequence length="104" mass="11745">MVEEAVKSSVTEEPTNSNPMAVVDDDEPEEGEIVGDDGGAKPTAGVVAEEHPLEHSWTFWFDNRKPKTKGAAWGSSLRRIYTFSTVEEFWRVEKFRQWIGLGFI</sequence>
<dbReference type="InterPro" id="IPR001040">
    <property type="entry name" value="TIF_eIF_4E"/>
</dbReference>
<dbReference type="PANTHER" id="PTHR11960:SF8">
    <property type="entry name" value="EUKARYOTIC TRANSLATION INITIATION FACTOR 4E1-RELATED"/>
    <property type="match status" value="1"/>
</dbReference>
<keyword evidence="4" id="KW-0810">Translation regulation</keyword>
<evidence type="ECO:0000256" key="10">
    <source>
        <dbReference type="ARBA" id="ARBA00032656"/>
    </source>
</evidence>
<evidence type="ECO:0000256" key="1">
    <source>
        <dbReference type="ARBA" id="ARBA00004123"/>
    </source>
</evidence>
<evidence type="ECO:0000256" key="3">
    <source>
        <dbReference type="ARBA" id="ARBA00022540"/>
    </source>
</evidence>
<accession>A0A7J0G8N5</accession>
<dbReference type="AlphaFoldDB" id="A0A7J0G8N5"/>
<dbReference type="EMBL" id="BJWL01000019">
    <property type="protein sequence ID" value="GFZ07160.1"/>
    <property type="molecule type" value="Genomic_DNA"/>
</dbReference>
<evidence type="ECO:0000256" key="5">
    <source>
        <dbReference type="ARBA" id="ARBA00022884"/>
    </source>
</evidence>
<evidence type="ECO:0000256" key="13">
    <source>
        <dbReference type="SAM" id="MobiDB-lite"/>
    </source>
</evidence>
<evidence type="ECO:0000256" key="6">
    <source>
        <dbReference type="ARBA" id="ARBA00022917"/>
    </source>
</evidence>
<evidence type="ECO:0000256" key="7">
    <source>
        <dbReference type="ARBA" id="ARBA00023242"/>
    </source>
</evidence>
<feature type="region of interest" description="Disordered" evidence="13">
    <location>
        <begin position="1"/>
        <end position="43"/>
    </location>
</feature>
<keyword evidence="7" id="KW-0539">Nucleus</keyword>
<evidence type="ECO:0000313" key="15">
    <source>
        <dbReference type="Proteomes" id="UP000585474"/>
    </source>
</evidence>
<comment type="subunit">
    <text evidence="8">EIF4F is a multi-subunit complex, the composition of which varies with external and internal environmental conditions. It is composed of at least EIF4A, EIF4E and EIF4G. EIF4E is also known to interact with other partners. In higher plants two isoforms of EIF4F have been identified, named isoform EIF4F and isoform EIF(iso)4F. Isoform EIF4F has subunits p220 and p26, whereas isoform EIF(iso)4F has subunits p82 and p28.</text>
</comment>
<dbReference type="GO" id="GO:0005634">
    <property type="term" value="C:nucleus"/>
    <property type="evidence" value="ECO:0007669"/>
    <property type="project" value="UniProtKB-SubCell"/>
</dbReference>
<evidence type="ECO:0000256" key="2">
    <source>
        <dbReference type="ARBA" id="ARBA00009860"/>
    </source>
</evidence>
<keyword evidence="6 12" id="KW-0648">Protein biosynthesis</keyword>
<protein>
    <recommendedName>
        <fullName evidence="10">eIF-4F 25 kDa subunit</fullName>
    </recommendedName>
    <alternativeName>
        <fullName evidence="11">eIF-4F p26 subunit</fullName>
    </alternativeName>
    <alternativeName>
        <fullName evidence="9">mRNA cap-binding protein</fullName>
    </alternativeName>
</protein>
<evidence type="ECO:0000313" key="14">
    <source>
        <dbReference type="EMBL" id="GFZ07160.1"/>
    </source>
</evidence>
<comment type="caution">
    <text evidence="14">The sequence shown here is derived from an EMBL/GenBank/DDBJ whole genome shotgun (WGS) entry which is preliminary data.</text>
</comment>
<dbReference type="OrthoDB" id="590761at2759"/>
<dbReference type="InterPro" id="IPR023398">
    <property type="entry name" value="TIF_eIF4e-like"/>
</dbReference>
<keyword evidence="15" id="KW-1185">Reference proteome</keyword>
<keyword evidence="3 12" id="KW-0396">Initiation factor</keyword>
<feature type="compositionally biased region" description="Polar residues" evidence="13">
    <location>
        <begin position="8"/>
        <end position="19"/>
    </location>
</feature>